<dbReference type="Proteomes" id="UP000095009">
    <property type="component" value="Unassembled WGS sequence"/>
</dbReference>
<reference evidence="2 3" key="1">
    <citation type="journal article" date="2016" name="Proc. Natl. Acad. Sci. U.S.A.">
        <title>Comparative genomics of biotechnologically important yeasts.</title>
        <authorList>
            <person name="Riley R."/>
            <person name="Haridas S."/>
            <person name="Wolfe K.H."/>
            <person name="Lopes M.R."/>
            <person name="Hittinger C.T."/>
            <person name="Goeker M."/>
            <person name="Salamov A.A."/>
            <person name="Wisecaver J.H."/>
            <person name="Long T.M."/>
            <person name="Calvey C.H."/>
            <person name="Aerts A.L."/>
            <person name="Barry K.W."/>
            <person name="Choi C."/>
            <person name="Clum A."/>
            <person name="Coughlan A.Y."/>
            <person name="Deshpande S."/>
            <person name="Douglass A.P."/>
            <person name="Hanson S.J."/>
            <person name="Klenk H.-P."/>
            <person name="LaButti K.M."/>
            <person name="Lapidus A."/>
            <person name="Lindquist E.A."/>
            <person name="Lipzen A.M."/>
            <person name="Meier-Kolthoff J.P."/>
            <person name="Ohm R.A."/>
            <person name="Otillar R.P."/>
            <person name="Pangilinan J.L."/>
            <person name="Peng Y."/>
            <person name="Rokas A."/>
            <person name="Rosa C.A."/>
            <person name="Scheuner C."/>
            <person name="Sibirny A.A."/>
            <person name="Slot J.C."/>
            <person name="Stielow J.B."/>
            <person name="Sun H."/>
            <person name="Kurtzman C.P."/>
            <person name="Blackwell M."/>
            <person name="Grigoriev I.V."/>
            <person name="Jeffries T.W."/>
        </authorList>
    </citation>
    <scope>NUCLEOTIDE SEQUENCE [LARGE SCALE GENOMIC DNA]</scope>
    <source>
        <strain evidence="2 3">DSM 6958</strain>
    </source>
</reference>
<protein>
    <submittedName>
        <fullName evidence="2">Uncharacterized protein</fullName>
    </submittedName>
</protein>
<dbReference type="EMBL" id="KV454408">
    <property type="protein sequence ID" value="ODQ66662.1"/>
    <property type="molecule type" value="Genomic_DNA"/>
</dbReference>
<evidence type="ECO:0000313" key="2">
    <source>
        <dbReference type="EMBL" id="ODQ66662.1"/>
    </source>
</evidence>
<keyword evidence="3" id="KW-1185">Reference proteome</keyword>
<gene>
    <name evidence="2" type="ORF">NADFUDRAFT_50572</name>
</gene>
<dbReference type="PANTHER" id="PTHR12652:SF25">
    <property type="entry name" value="MICROBODY (PEROXISOME) PROLIFERATION PROTEIN PEROXIN 11C (EUROFUNG)"/>
    <property type="match status" value="1"/>
</dbReference>
<dbReference type="STRING" id="857566.A0A1E3PP13"/>
<organism evidence="2 3">
    <name type="scientific">Nadsonia fulvescens var. elongata DSM 6958</name>
    <dbReference type="NCBI Taxonomy" id="857566"/>
    <lineage>
        <taxon>Eukaryota</taxon>
        <taxon>Fungi</taxon>
        <taxon>Dikarya</taxon>
        <taxon>Ascomycota</taxon>
        <taxon>Saccharomycotina</taxon>
        <taxon>Dipodascomycetes</taxon>
        <taxon>Dipodascales</taxon>
        <taxon>Dipodascales incertae sedis</taxon>
        <taxon>Nadsonia</taxon>
    </lineage>
</organism>
<proteinExistence type="predicted"/>
<keyword evidence="1" id="KW-0175">Coiled coil</keyword>
<evidence type="ECO:0000313" key="3">
    <source>
        <dbReference type="Proteomes" id="UP000095009"/>
    </source>
</evidence>
<name>A0A1E3PP13_9ASCO</name>
<feature type="coiled-coil region" evidence="1">
    <location>
        <begin position="208"/>
        <end position="235"/>
    </location>
</feature>
<dbReference type="OrthoDB" id="10005898at2759"/>
<dbReference type="AlphaFoldDB" id="A0A1E3PP13"/>
<dbReference type="PANTHER" id="PTHR12652">
    <property type="entry name" value="PEROXISOMAL BIOGENESIS FACTOR 11"/>
    <property type="match status" value="1"/>
</dbReference>
<accession>A0A1E3PP13</accession>
<sequence length="305" mass="35215">MSKEVEPKDLQSLLTSPSLRALLQTQLAKLRFRIEYINQNIVSNVTALDKSLASLGYLLLFVTEAVKRLPLSSLVKSPLWGQLRILSGLISDIRIFNRLWGMIPTAAWSLSTWNSPPKDKIIKWITWLQIGTIYGFQPLENVAYLMMKKIVRFQFAGTANKEKRNDKLELALWLWSCRFWAAYVLLDFAKLYRNRQLRQLSLTEFNEAQLLKAKSRESEKDISKTKNRKAKLRESEEKAEFLHNLGLQKRADIMSLVSNLSYLPLTIHWSLERGCCSDIMVGLLGFFGACEVFPHWKTVYRGSPQ</sequence>
<evidence type="ECO:0000256" key="1">
    <source>
        <dbReference type="SAM" id="Coils"/>
    </source>
</evidence>